<dbReference type="STRING" id="933084.A0A067Q7E9"/>
<dbReference type="Proteomes" id="UP000027265">
    <property type="component" value="Unassembled WGS sequence"/>
</dbReference>
<dbReference type="AlphaFoldDB" id="A0A067Q7E9"/>
<dbReference type="InterPro" id="IPR032675">
    <property type="entry name" value="LRR_dom_sf"/>
</dbReference>
<organism evidence="1 2">
    <name type="scientific">Jaapia argillacea MUCL 33604</name>
    <dbReference type="NCBI Taxonomy" id="933084"/>
    <lineage>
        <taxon>Eukaryota</taxon>
        <taxon>Fungi</taxon>
        <taxon>Dikarya</taxon>
        <taxon>Basidiomycota</taxon>
        <taxon>Agaricomycotina</taxon>
        <taxon>Agaricomycetes</taxon>
        <taxon>Agaricomycetidae</taxon>
        <taxon>Jaapiales</taxon>
        <taxon>Jaapiaceae</taxon>
        <taxon>Jaapia</taxon>
    </lineage>
</organism>
<protein>
    <submittedName>
        <fullName evidence="1">Uncharacterized protein</fullName>
    </submittedName>
</protein>
<proteinExistence type="predicted"/>
<sequence length="533" mass="60052">MHRCLKIREVLTNIFQYCPITTYPEQNTLVSLACTCRDFHEPALDLLWHTLEDLVPLLRNMPADLIREELDSSLCTKMSFSRPLVPSDFDRFDRYAPRVKDLTIGRDPFLDPSESESMTANAYVDASTIRELITYKRDAPPFPNLLELHGKALPEDIYPYLSGFFTARLDLLNLLAGPTSVQEQESLLVSLARTSPYITDLIFPDTSWSNTVIPIIPTLSNLQRLSITLDSLTSQDLSQLSSLANLTFFLVNFSDDVITRLPDVQALDGVVVLPALDDLHVFSSQLSTCTALLRCLRRCPLEAIDFTLRNSPPGKSLRELFMVFSQSAFRASLTSINIQGDEISLPDEGILYSEVLRPLLLLQELCIVFIDHNSWHGLDNRSLEQMATAWPHLEHLELYTFSMVTTQPGLVTLEGLIPLASQCPNLKTINLALHASVEMTDSRPGRGVTSLSVESLDFCYSTIDTSTIPHVAGFLSDVFPNANIKSSWDEAKEFVEEDEAERSRAMARAWAEVSRLHSVFVLVRQQERRNPWN</sequence>
<dbReference type="HOGENOM" id="CLU_021164_0_2_1"/>
<reference evidence="2" key="1">
    <citation type="journal article" date="2014" name="Proc. Natl. Acad. Sci. U.S.A.">
        <title>Extensive sampling of basidiomycete genomes demonstrates inadequacy of the white-rot/brown-rot paradigm for wood decay fungi.</title>
        <authorList>
            <person name="Riley R."/>
            <person name="Salamov A.A."/>
            <person name="Brown D.W."/>
            <person name="Nagy L.G."/>
            <person name="Floudas D."/>
            <person name="Held B.W."/>
            <person name="Levasseur A."/>
            <person name="Lombard V."/>
            <person name="Morin E."/>
            <person name="Otillar R."/>
            <person name="Lindquist E.A."/>
            <person name="Sun H."/>
            <person name="LaButti K.M."/>
            <person name="Schmutz J."/>
            <person name="Jabbour D."/>
            <person name="Luo H."/>
            <person name="Baker S.E."/>
            <person name="Pisabarro A.G."/>
            <person name="Walton J.D."/>
            <person name="Blanchette R.A."/>
            <person name="Henrissat B."/>
            <person name="Martin F."/>
            <person name="Cullen D."/>
            <person name="Hibbett D.S."/>
            <person name="Grigoriev I.V."/>
        </authorList>
    </citation>
    <scope>NUCLEOTIDE SEQUENCE [LARGE SCALE GENOMIC DNA]</scope>
    <source>
        <strain evidence="2">MUCL 33604</strain>
    </source>
</reference>
<dbReference type="OrthoDB" id="3543113at2759"/>
<gene>
    <name evidence="1" type="ORF">JAAARDRAFT_189482</name>
</gene>
<evidence type="ECO:0000313" key="2">
    <source>
        <dbReference type="Proteomes" id="UP000027265"/>
    </source>
</evidence>
<name>A0A067Q7E9_9AGAM</name>
<evidence type="ECO:0000313" key="1">
    <source>
        <dbReference type="EMBL" id="KDQ62110.1"/>
    </source>
</evidence>
<dbReference type="Gene3D" id="3.80.10.10">
    <property type="entry name" value="Ribonuclease Inhibitor"/>
    <property type="match status" value="1"/>
</dbReference>
<accession>A0A067Q7E9</accession>
<dbReference type="EMBL" id="KL197711">
    <property type="protein sequence ID" value="KDQ62110.1"/>
    <property type="molecule type" value="Genomic_DNA"/>
</dbReference>
<keyword evidence="2" id="KW-1185">Reference proteome</keyword>
<dbReference type="InParanoid" id="A0A067Q7E9"/>
<dbReference type="SUPFAM" id="SSF52047">
    <property type="entry name" value="RNI-like"/>
    <property type="match status" value="1"/>
</dbReference>